<protein>
    <submittedName>
        <fullName evidence="1">Uncharacterized protein</fullName>
    </submittedName>
</protein>
<evidence type="ECO:0000313" key="2">
    <source>
        <dbReference type="Proteomes" id="UP000324222"/>
    </source>
</evidence>
<organism evidence="1 2">
    <name type="scientific">Portunus trituberculatus</name>
    <name type="common">Swimming crab</name>
    <name type="synonym">Neptunus trituberculatus</name>
    <dbReference type="NCBI Taxonomy" id="210409"/>
    <lineage>
        <taxon>Eukaryota</taxon>
        <taxon>Metazoa</taxon>
        <taxon>Ecdysozoa</taxon>
        <taxon>Arthropoda</taxon>
        <taxon>Crustacea</taxon>
        <taxon>Multicrustacea</taxon>
        <taxon>Malacostraca</taxon>
        <taxon>Eumalacostraca</taxon>
        <taxon>Eucarida</taxon>
        <taxon>Decapoda</taxon>
        <taxon>Pleocyemata</taxon>
        <taxon>Brachyura</taxon>
        <taxon>Eubrachyura</taxon>
        <taxon>Portunoidea</taxon>
        <taxon>Portunidae</taxon>
        <taxon>Portuninae</taxon>
        <taxon>Portunus</taxon>
    </lineage>
</organism>
<comment type="caution">
    <text evidence="1">The sequence shown here is derived from an EMBL/GenBank/DDBJ whole genome shotgun (WGS) entry which is preliminary data.</text>
</comment>
<reference evidence="1 2" key="1">
    <citation type="submission" date="2019-05" db="EMBL/GenBank/DDBJ databases">
        <title>Another draft genome of Portunus trituberculatus and its Hox gene families provides insights of decapod evolution.</title>
        <authorList>
            <person name="Jeong J.-H."/>
            <person name="Song I."/>
            <person name="Kim S."/>
            <person name="Choi T."/>
            <person name="Kim D."/>
            <person name="Ryu S."/>
            <person name="Kim W."/>
        </authorList>
    </citation>
    <scope>NUCLEOTIDE SEQUENCE [LARGE SCALE GENOMIC DNA]</scope>
    <source>
        <tissue evidence="1">Muscle</tissue>
    </source>
</reference>
<proteinExistence type="predicted"/>
<dbReference type="EMBL" id="VSRR010002050">
    <property type="protein sequence ID" value="MPC29309.1"/>
    <property type="molecule type" value="Genomic_DNA"/>
</dbReference>
<accession>A0A5B7E7B8</accession>
<dbReference type="AlphaFoldDB" id="A0A5B7E7B8"/>
<gene>
    <name evidence="1" type="ORF">E2C01_022536</name>
</gene>
<keyword evidence="2" id="KW-1185">Reference proteome</keyword>
<name>A0A5B7E7B8_PORTR</name>
<dbReference type="Proteomes" id="UP000324222">
    <property type="component" value="Unassembled WGS sequence"/>
</dbReference>
<sequence>MCVASCAMPEPLVCGSMVLNTVPFPLVLMWLPKALHNDARSRTRTKTHCGHHSAGEHFLQPILTLG</sequence>
<evidence type="ECO:0000313" key="1">
    <source>
        <dbReference type="EMBL" id="MPC29309.1"/>
    </source>
</evidence>